<protein>
    <submittedName>
        <fullName evidence="2">Uncharacterized protein</fullName>
    </submittedName>
</protein>
<name>A0AAV4A1P2_9GAST</name>
<evidence type="ECO:0000313" key="2">
    <source>
        <dbReference type="EMBL" id="GFO00504.1"/>
    </source>
</evidence>
<dbReference type="Proteomes" id="UP000735302">
    <property type="component" value="Unassembled WGS sequence"/>
</dbReference>
<accession>A0AAV4A1P2</accession>
<evidence type="ECO:0000256" key="1">
    <source>
        <dbReference type="SAM" id="MobiDB-lite"/>
    </source>
</evidence>
<gene>
    <name evidence="2" type="ORF">PoB_002700900</name>
</gene>
<dbReference type="AlphaFoldDB" id="A0AAV4A1P2"/>
<comment type="caution">
    <text evidence="2">The sequence shown here is derived from an EMBL/GenBank/DDBJ whole genome shotgun (WGS) entry which is preliminary data.</text>
</comment>
<feature type="compositionally biased region" description="Acidic residues" evidence="1">
    <location>
        <begin position="63"/>
        <end position="97"/>
    </location>
</feature>
<proteinExistence type="predicted"/>
<keyword evidence="3" id="KW-1185">Reference proteome</keyword>
<reference evidence="2 3" key="1">
    <citation type="journal article" date="2021" name="Elife">
        <title>Chloroplast acquisition without the gene transfer in kleptoplastic sea slugs, Plakobranchus ocellatus.</title>
        <authorList>
            <person name="Maeda T."/>
            <person name="Takahashi S."/>
            <person name="Yoshida T."/>
            <person name="Shimamura S."/>
            <person name="Takaki Y."/>
            <person name="Nagai Y."/>
            <person name="Toyoda A."/>
            <person name="Suzuki Y."/>
            <person name="Arimoto A."/>
            <person name="Ishii H."/>
            <person name="Satoh N."/>
            <person name="Nishiyama T."/>
            <person name="Hasebe M."/>
            <person name="Maruyama T."/>
            <person name="Minagawa J."/>
            <person name="Obokata J."/>
            <person name="Shigenobu S."/>
        </authorList>
    </citation>
    <scope>NUCLEOTIDE SEQUENCE [LARGE SCALE GENOMIC DNA]</scope>
</reference>
<evidence type="ECO:0000313" key="3">
    <source>
        <dbReference type="Proteomes" id="UP000735302"/>
    </source>
</evidence>
<dbReference type="EMBL" id="BLXT01003118">
    <property type="protein sequence ID" value="GFO00504.1"/>
    <property type="molecule type" value="Genomic_DNA"/>
</dbReference>
<feature type="region of interest" description="Disordered" evidence="1">
    <location>
        <begin position="58"/>
        <end position="97"/>
    </location>
</feature>
<organism evidence="2 3">
    <name type="scientific">Plakobranchus ocellatus</name>
    <dbReference type="NCBI Taxonomy" id="259542"/>
    <lineage>
        <taxon>Eukaryota</taxon>
        <taxon>Metazoa</taxon>
        <taxon>Spiralia</taxon>
        <taxon>Lophotrochozoa</taxon>
        <taxon>Mollusca</taxon>
        <taxon>Gastropoda</taxon>
        <taxon>Heterobranchia</taxon>
        <taxon>Euthyneura</taxon>
        <taxon>Panpulmonata</taxon>
        <taxon>Sacoglossa</taxon>
        <taxon>Placobranchoidea</taxon>
        <taxon>Plakobranchidae</taxon>
        <taxon>Plakobranchus</taxon>
    </lineage>
</organism>
<sequence>MIKNRVIKTKDLGLYRIVGLHEQKQEMDRLDWEQDGERSMVKKNKAGEKGVSYASHCIRSATDDDVDDDHDDSDDDDDDDDDNDDDDNDDDDDDDDD</sequence>